<name>A0A9W9IAG4_9EURO</name>
<comment type="caution">
    <text evidence="2">The sequence shown here is derived from an EMBL/GenBank/DDBJ whole genome shotgun (WGS) entry which is preliminary data.</text>
</comment>
<reference evidence="2" key="2">
    <citation type="journal article" date="2023" name="IMA Fungus">
        <title>Comparative genomic study of the Penicillium genus elucidates a diverse pangenome and 15 lateral gene transfer events.</title>
        <authorList>
            <person name="Petersen C."/>
            <person name="Sorensen T."/>
            <person name="Nielsen M.R."/>
            <person name="Sondergaard T.E."/>
            <person name="Sorensen J.L."/>
            <person name="Fitzpatrick D.A."/>
            <person name="Frisvad J.C."/>
            <person name="Nielsen K.L."/>
        </authorList>
    </citation>
    <scope>NUCLEOTIDE SEQUENCE</scope>
    <source>
        <strain evidence="2">IBT 21917</strain>
    </source>
</reference>
<evidence type="ECO:0000256" key="1">
    <source>
        <dbReference type="SAM" id="SignalP"/>
    </source>
</evidence>
<feature type="signal peptide" evidence="1">
    <location>
        <begin position="1"/>
        <end position="28"/>
    </location>
</feature>
<dbReference type="AlphaFoldDB" id="A0A9W9IAG4"/>
<organism evidence="2 3">
    <name type="scientific">Penicillium capsulatum</name>
    <dbReference type="NCBI Taxonomy" id="69766"/>
    <lineage>
        <taxon>Eukaryota</taxon>
        <taxon>Fungi</taxon>
        <taxon>Dikarya</taxon>
        <taxon>Ascomycota</taxon>
        <taxon>Pezizomycotina</taxon>
        <taxon>Eurotiomycetes</taxon>
        <taxon>Eurotiomycetidae</taxon>
        <taxon>Eurotiales</taxon>
        <taxon>Aspergillaceae</taxon>
        <taxon>Penicillium</taxon>
    </lineage>
</organism>
<gene>
    <name evidence="2" type="ORF">N7492_004701</name>
</gene>
<keyword evidence="1" id="KW-0732">Signal</keyword>
<dbReference type="OrthoDB" id="4362036at2759"/>
<sequence length="229" mass="24939">MNLLIQFGKSRLLALLLVFLSNAILCCSFPTHEIADRSDSFEKRAPNVYQAFLEDLHSSITVDVPQGQEKFLAFGSGASIIGSDGFTGCIGLIIGGHDGVIMAHYANSVSDLKRAADKLPGLINNHKGLLGGAQAYLFSEVHPHTDTWESEESNQKLESIVHSTLGIDTTRVKYIQPENLIDFDNFNPDCFPEIIYGGILVKHPGGQRGGWQGFFVDSVLQKAIFEGGS</sequence>
<dbReference type="EMBL" id="JAPQKO010000003">
    <property type="protein sequence ID" value="KAJ5172108.1"/>
    <property type="molecule type" value="Genomic_DNA"/>
</dbReference>
<dbReference type="Proteomes" id="UP001146351">
    <property type="component" value="Unassembled WGS sequence"/>
</dbReference>
<evidence type="ECO:0000313" key="2">
    <source>
        <dbReference type="EMBL" id="KAJ5172108.1"/>
    </source>
</evidence>
<accession>A0A9W9IAG4</accession>
<reference evidence="2" key="1">
    <citation type="submission" date="2022-11" db="EMBL/GenBank/DDBJ databases">
        <authorList>
            <person name="Petersen C."/>
        </authorList>
    </citation>
    <scope>NUCLEOTIDE SEQUENCE</scope>
    <source>
        <strain evidence="2">IBT 21917</strain>
    </source>
</reference>
<feature type="chain" id="PRO_5040751307" evidence="1">
    <location>
        <begin position="29"/>
        <end position="229"/>
    </location>
</feature>
<protein>
    <submittedName>
        <fullName evidence="2">Uncharacterized protein</fullName>
    </submittedName>
</protein>
<evidence type="ECO:0000313" key="3">
    <source>
        <dbReference type="Proteomes" id="UP001146351"/>
    </source>
</evidence>
<keyword evidence="3" id="KW-1185">Reference proteome</keyword>
<proteinExistence type="predicted"/>